<keyword evidence="3" id="KW-0347">Helicase</keyword>
<evidence type="ECO:0000313" key="9">
    <source>
        <dbReference type="EnsemblProtists" id="EOD16356"/>
    </source>
</evidence>
<evidence type="ECO:0000313" key="10">
    <source>
        <dbReference type="Proteomes" id="UP000013827"/>
    </source>
</evidence>
<feature type="domain" description="Helicase ATP-binding" evidence="7">
    <location>
        <begin position="68"/>
        <end position="242"/>
    </location>
</feature>
<keyword evidence="6" id="KW-0732">Signal</keyword>
<evidence type="ECO:0000259" key="7">
    <source>
        <dbReference type="PROSITE" id="PS51192"/>
    </source>
</evidence>
<dbReference type="PROSITE" id="PS51195">
    <property type="entry name" value="Q_MOTIF"/>
    <property type="match status" value="1"/>
</dbReference>
<dbReference type="GeneID" id="17262516"/>
<name>A0A0D3IYM1_EMIH1</name>
<evidence type="ECO:0000259" key="8">
    <source>
        <dbReference type="PROSITE" id="PS51195"/>
    </source>
</evidence>
<organism evidence="9 10">
    <name type="scientific">Emiliania huxleyi (strain CCMP1516)</name>
    <dbReference type="NCBI Taxonomy" id="280463"/>
    <lineage>
        <taxon>Eukaryota</taxon>
        <taxon>Haptista</taxon>
        <taxon>Haptophyta</taxon>
        <taxon>Prymnesiophyceae</taxon>
        <taxon>Isochrysidales</taxon>
        <taxon>Noelaerhabdaceae</taxon>
        <taxon>Emiliania</taxon>
    </lineage>
</organism>
<evidence type="ECO:0000256" key="1">
    <source>
        <dbReference type="ARBA" id="ARBA00022741"/>
    </source>
</evidence>
<dbReference type="KEGG" id="ehx:EMIHUDRAFT_210731"/>
<dbReference type="Pfam" id="PF00270">
    <property type="entry name" value="DEAD"/>
    <property type="match status" value="1"/>
</dbReference>
<dbReference type="Proteomes" id="UP000013827">
    <property type="component" value="Unassembled WGS sequence"/>
</dbReference>
<reference evidence="10" key="1">
    <citation type="journal article" date="2013" name="Nature">
        <title>Pan genome of the phytoplankton Emiliania underpins its global distribution.</title>
        <authorList>
            <person name="Read B.A."/>
            <person name="Kegel J."/>
            <person name="Klute M.J."/>
            <person name="Kuo A."/>
            <person name="Lefebvre S.C."/>
            <person name="Maumus F."/>
            <person name="Mayer C."/>
            <person name="Miller J."/>
            <person name="Monier A."/>
            <person name="Salamov A."/>
            <person name="Young J."/>
            <person name="Aguilar M."/>
            <person name="Claverie J.M."/>
            <person name="Frickenhaus S."/>
            <person name="Gonzalez K."/>
            <person name="Herman E.K."/>
            <person name="Lin Y.C."/>
            <person name="Napier J."/>
            <person name="Ogata H."/>
            <person name="Sarno A.F."/>
            <person name="Shmutz J."/>
            <person name="Schroeder D."/>
            <person name="de Vargas C."/>
            <person name="Verret F."/>
            <person name="von Dassow P."/>
            <person name="Valentin K."/>
            <person name="Van de Peer Y."/>
            <person name="Wheeler G."/>
            <person name="Dacks J.B."/>
            <person name="Delwiche C.F."/>
            <person name="Dyhrman S.T."/>
            <person name="Glockner G."/>
            <person name="John U."/>
            <person name="Richards T."/>
            <person name="Worden A.Z."/>
            <person name="Zhang X."/>
            <person name="Grigoriev I.V."/>
            <person name="Allen A.E."/>
            <person name="Bidle K."/>
            <person name="Borodovsky M."/>
            <person name="Bowler C."/>
            <person name="Brownlee C."/>
            <person name="Cock J.M."/>
            <person name="Elias M."/>
            <person name="Gladyshev V.N."/>
            <person name="Groth M."/>
            <person name="Guda C."/>
            <person name="Hadaegh A."/>
            <person name="Iglesias-Rodriguez M.D."/>
            <person name="Jenkins J."/>
            <person name="Jones B.M."/>
            <person name="Lawson T."/>
            <person name="Leese F."/>
            <person name="Lindquist E."/>
            <person name="Lobanov A."/>
            <person name="Lomsadze A."/>
            <person name="Malik S.B."/>
            <person name="Marsh M.E."/>
            <person name="Mackinder L."/>
            <person name="Mock T."/>
            <person name="Mueller-Roeber B."/>
            <person name="Pagarete A."/>
            <person name="Parker M."/>
            <person name="Probert I."/>
            <person name="Quesneville H."/>
            <person name="Raines C."/>
            <person name="Rensing S.A."/>
            <person name="Riano-Pachon D.M."/>
            <person name="Richier S."/>
            <person name="Rokitta S."/>
            <person name="Shiraiwa Y."/>
            <person name="Soanes D.M."/>
            <person name="van der Giezen M."/>
            <person name="Wahlund T.M."/>
            <person name="Williams B."/>
            <person name="Wilson W."/>
            <person name="Wolfe G."/>
            <person name="Wurch L.L."/>
        </authorList>
    </citation>
    <scope>NUCLEOTIDE SEQUENCE</scope>
</reference>
<dbReference type="GO" id="GO:0003676">
    <property type="term" value="F:nucleic acid binding"/>
    <property type="evidence" value="ECO:0007669"/>
    <property type="project" value="InterPro"/>
</dbReference>
<keyword evidence="2" id="KW-0378">Hydrolase</keyword>
<dbReference type="InterPro" id="IPR011545">
    <property type="entry name" value="DEAD/DEAH_box_helicase_dom"/>
</dbReference>
<keyword evidence="4" id="KW-0067">ATP-binding</keyword>
<dbReference type="InterPro" id="IPR014014">
    <property type="entry name" value="RNA_helicase_DEAD_Q_motif"/>
</dbReference>
<feature type="short sequence motif" description="Q motif" evidence="5">
    <location>
        <begin position="37"/>
        <end position="65"/>
    </location>
</feature>
<evidence type="ECO:0000256" key="6">
    <source>
        <dbReference type="SAM" id="SignalP"/>
    </source>
</evidence>
<dbReference type="SUPFAM" id="SSF52540">
    <property type="entry name" value="P-loop containing nucleoside triphosphate hydrolases"/>
    <property type="match status" value="1"/>
</dbReference>
<dbReference type="eggNOG" id="KOG0342">
    <property type="taxonomic scope" value="Eukaryota"/>
</dbReference>
<dbReference type="PANTHER" id="PTHR47959">
    <property type="entry name" value="ATP-DEPENDENT RNA HELICASE RHLE-RELATED"/>
    <property type="match status" value="1"/>
</dbReference>
<dbReference type="PaxDb" id="2903-EOD16356"/>
<dbReference type="RefSeq" id="XP_005768785.1">
    <property type="nucleotide sequence ID" value="XM_005768728.1"/>
</dbReference>
<dbReference type="GO" id="GO:0003724">
    <property type="term" value="F:RNA helicase activity"/>
    <property type="evidence" value="ECO:0007669"/>
    <property type="project" value="InterPro"/>
</dbReference>
<proteinExistence type="predicted"/>
<evidence type="ECO:0000256" key="3">
    <source>
        <dbReference type="ARBA" id="ARBA00022806"/>
    </source>
</evidence>
<dbReference type="Gene3D" id="3.40.50.300">
    <property type="entry name" value="P-loop containing nucleotide triphosphate hydrolases"/>
    <property type="match status" value="2"/>
</dbReference>
<dbReference type="SMART" id="SM00487">
    <property type="entry name" value="DEXDc"/>
    <property type="match status" value="1"/>
</dbReference>
<feature type="chain" id="PRO_5044226556" description="DEAD/DEAH box helicase" evidence="6">
    <location>
        <begin position="17"/>
        <end position="415"/>
    </location>
</feature>
<dbReference type="GO" id="GO:0016787">
    <property type="term" value="F:hydrolase activity"/>
    <property type="evidence" value="ECO:0007669"/>
    <property type="project" value="UniProtKB-KW"/>
</dbReference>
<keyword evidence="1" id="KW-0547">Nucleotide-binding</keyword>
<evidence type="ECO:0000256" key="5">
    <source>
        <dbReference type="PROSITE-ProRule" id="PRU00552"/>
    </source>
</evidence>
<dbReference type="InterPro" id="IPR050079">
    <property type="entry name" value="DEAD_box_RNA_helicase"/>
</dbReference>
<evidence type="ECO:0000256" key="4">
    <source>
        <dbReference type="ARBA" id="ARBA00022840"/>
    </source>
</evidence>
<dbReference type="EnsemblProtists" id="EOD16356">
    <property type="protein sequence ID" value="EOD16356"/>
    <property type="gene ID" value="EMIHUDRAFT_210731"/>
</dbReference>
<dbReference type="HOGENOM" id="CLU_774872_0_0_1"/>
<dbReference type="STRING" id="2903.R1DZZ5"/>
<dbReference type="InterPro" id="IPR027417">
    <property type="entry name" value="P-loop_NTPase"/>
</dbReference>
<reference evidence="9" key="2">
    <citation type="submission" date="2024-10" db="UniProtKB">
        <authorList>
            <consortium name="EnsemblProtists"/>
        </authorList>
    </citation>
    <scope>IDENTIFICATION</scope>
</reference>
<evidence type="ECO:0000256" key="2">
    <source>
        <dbReference type="ARBA" id="ARBA00022801"/>
    </source>
</evidence>
<protein>
    <recommendedName>
        <fullName evidence="11">DEAD/DEAH box helicase</fullName>
    </recommendedName>
</protein>
<dbReference type="PROSITE" id="PS51192">
    <property type="entry name" value="HELICASE_ATP_BIND_1"/>
    <property type="match status" value="1"/>
</dbReference>
<evidence type="ECO:0008006" key="11">
    <source>
        <dbReference type="Google" id="ProtNLM"/>
    </source>
</evidence>
<sequence length="415" mass="42526">MHAAAAVGARVLTALAAGLSRGPLARMAEEALGAPPPVFGDLPLGDATSAALRGVGITRPTPIQQAAMMRLFRGEHAVIHSATGSGKTLAYLLPLLQRLHTSRPGQLVVVVPSRELALQTAAAVEWAWPHHGTQRAFLLTNTSAPPAELAEAMRVAACPVVVATPRPLLGAVRHLAGTDRLHSRRALRASGGELAAFAARLRAVVLDEADALLLSRQLALAGPPKKMRAGRAALTGEMGRLLSLPDADQLPLLTEANAAAPAKRKVGQRGRGAVGVPPAISHSWVPVPAGGSKGAAAAAVLRALAPKAALYFVDCVILSALPEAADTYLHLAGRTGRCGRPGRVVSLLGPDEHRRVGAITRQLGVSIRGDADLALAVAEATGEAGGEAAVVAEGDGAAGVEGELFSGAEWAEISW</sequence>
<dbReference type="InterPro" id="IPR014001">
    <property type="entry name" value="Helicase_ATP-bd"/>
</dbReference>
<feature type="signal peptide" evidence="6">
    <location>
        <begin position="1"/>
        <end position="16"/>
    </location>
</feature>
<feature type="domain" description="DEAD-box RNA helicase Q" evidence="8">
    <location>
        <begin position="37"/>
        <end position="65"/>
    </location>
</feature>
<accession>A0A0D3IYM1</accession>
<dbReference type="PANTHER" id="PTHR47959:SF1">
    <property type="entry name" value="ATP-DEPENDENT RNA HELICASE DBPA"/>
    <property type="match status" value="1"/>
</dbReference>
<dbReference type="GO" id="GO:0005524">
    <property type="term" value="F:ATP binding"/>
    <property type="evidence" value="ECO:0007669"/>
    <property type="project" value="UniProtKB-KW"/>
</dbReference>
<keyword evidence="10" id="KW-1185">Reference proteome</keyword>
<dbReference type="GO" id="GO:0005829">
    <property type="term" value="C:cytosol"/>
    <property type="evidence" value="ECO:0007669"/>
    <property type="project" value="TreeGrafter"/>
</dbReference>
<dbReference type="AlphaFoldDB" id="A0A0D3IYM1"/>